<keyword evidence="2 7" id="KW-0812">Transmembrane</keyword>
<proteinExistence type="predicted"/>
<evidence type="ECO:0000256" key="4">
    <source>
        <dbReference type="ARBA" id="ARBA00022927"/>
    </source>
</evidence>
<keyword evidence="4" id="KW-0653">Protein transport</keyword>
<evidence type="ECO:0000313" key="10">
    <source>
        <dbReference type="Proteomes" id="UP001159428"/>
    </source>
</evidence>
<evidence type="ECO:0000256" key="3">
    <source>
        <dbReference type="ARBA" id="ARBA00022729"/>
    </source>
</evidence>
<dbReference type="InterPro" id="IPR018939">
    <property type="entry name" value="Autophagy-rel_prot_27"/>
</dbReference>
<name>A0AAU9WYA6_9CNID</name>
<evidence type="ECO:0000313" key="9">
    <source>
        <dbReference type="EMBL" id="CAH3130440.1"/>
    </source>
</evidence>
<reference evidence="9 10" key="1">
    <citation type="submission" date="2022-05" db="EMBL/GenBank/DDBJ databases">
        <authorList>
            <consortium name="Genoscope - CEA"/>
            <person name="William W."/>
        </authorList>
    </citation>
    <scope>NUCLEOTIDE SEQUENCE [LARGE SCALE GENOMIC DNA]</scope>
</reference>
<dbReference type="EMBL" id="CALNXJ010000025">
    <property type="protein sequence ID" value="CAH3130440.1"/>
    <property type="molecule type" value="Genomic_DNA"/>
</dbReference>
<evidence type="ECO:0000256" key="5">
    <source>
        <dbReference type="ARBA" id="ARBA00022989"/>
    </source>
</evidence>
<dbReference type="PANTHER" id="PTHR15071">
    <property type="entry name" value="MANNOSE-6-PHOSPHATE RECEPTOR FAMILY MEMBER"/>
    <property type="match status" value="1"/>
</dbReference>
<keyword evidence="5 7" id="KW-1133">Transmembrane helix</keyword>
<evidence type="ECO:0000256" key="7">
    <source>
        <dbReference type="SAM" id="Phobius"/>
    </source>
</evidence>
<evidence type="ECO:0000256" key="6">
    <source>
        <dbReference type="ARBA" id="ARBA00023136"/>
    </source>
</evidence>
<feature type="transmembrane region" description="Helical" evidence="7">
    <location>
        <begin position="193"/>
        <end position="213"/>
    </location>
</feature>
<dbReference type="Pfam" id="PF09451">
    <property type="entry name" value="ATG27"/>
    <property type="match status" value="1"/>
</dbReference>
<dbReference type="GO" id="GO:0000139">
    <property type="term" value="C:Golgi membrane"/>
    <property type="evidence" value="ECO:0007669"/>
    <property type="project" value="UniProtKB-SubCell"/>
</dbReference>
<comment type="caution">
    <text evidence="9">The sequence shown here is derived from an EMBL/GenBank/DDBJ whole genome shotgun (WGS) entry which is preliminary data.</text>
</comment>
<dbReference type="InterPro" id="IPR009011">
    <property type="entry name" value="Man6P_isomerase_rcpt-bd_dom_sf"/>
</dbReference>
<dbReference type="GO" id="GO:0005802">
    <property type="term" value="C:trans-Golgi network"/>
    <property type="evidence" value="ECO:0007669"/>
    <property type="project" value="TreeGrafter"/>
</dbReference>
<evidence type="ECO:0008006" key="11">
    <source>
        <dbReference type="Google" id="ProtNLM"/>
    </source>
</evidence>
<keyword evidence="3 8" id="KW-0732">Signal</keyword>
<dbReference type="Proteomes" id="UP001159428">
    <property type="component" value="Unassembled WGS sequence"/>
</dbReference>
<dbReference type="GO" id="GO:0034045">
    <property type="term" value="C:phagophore assembly site membrane"/>
    <property type="evidence" value="ECO:0007669"/>
    <property type="project" value="UniProtKB-SubCell"/>
</dbReference>
<sequence length="264" mass="29124">MWVSESSWISICIVYIHVPIVVRTLSQCIKENDCKCSTDEGTIDLSKLSLPSSSAPRFKDVAIKGAEGMTVSWNPCNKWTKSSSPSSQYKDCKNIAVCCTVAPTSPEDFDIGEQETAEFNLTAGKCVLSFTGKFFLVTKASPKTFITLQCDSAEEGRLESVGPPKKVDDSAHFSFILHSKYACPRKSGLSTGSVLIIIFGSLLLVYIVAGVLFNKFHRGASGKEVIPNVNFWMDFPLLVKDGVEFSYQFCKKTCGRKRSSYEEI</sequence>
<dbReference type="Gene3D" id="2.70.130.10">
    <property type="entry name" value="Mannose-6-phosphate receptor binding domain"/>
    <property type="match status" value="1"/>
</dbReference>
<keyword evidence="4" id="KW-0813">Transport</keyword>
<feature type="chain" id="PRO_5043942199" description="Autophagy-related protein 27" evidence="8">
    <location>
        <begin position="27"/>
        <end position="264"/>
    </location>
</feature>
<feature type="signal peptide" evidence="8">
    <location>
        <begin position="1"/>
        <end position="26"/>
    </location>
</feature>
<dbReference type="SUPFAM" id="SSF50911">
    <property type="entry name" value="Mannose 6-phosphate receptor domain"/>
    <property type="match status" value="1"/>
</dbReference>
<keyword evidence="10" id="KW-1185">Reference proteome</keyword>
<keyword evidence="6 7" id="KW-0472">Membrane</keyword>
<evidence type="ECO:0000256" key="8">
    <source>
        <dbReference type="SAM" id="SignalP"/>
    </source>
</evidence>
<evidence type="ECO:0000256" key="1">
    <source>
        <dbReference type="ARBA" id="ARBA00004472"/>
    </source>
</evidence>
<dbReference type="AlphaFoldDB" id="A0AAU9WYA6"/>
<dbReference type="GO" id="GO:0015031">
    <property type="term" value="P:protein transport"/>
    <property type="evidence" value="ECO:0007669"/>
    <property type="project" value="UniProtKB-KW"/>
</dbReference>
<comment type="subcellular location">
    <subcellularLocation>
        <location evidence="1">Preautophagosomal structure membrane</location>
        <topology evidence="1">Single-pass type I membrane protein</topology>
    </subcellularLocation>
</comment>
<evidence type="ECO:0000256" key="2">
    <source>
        <dbReference type="ARBA" id="ARBA00022692"/>
    </source>
</evidence>
<protein>
    <recommendedName>
        <fullName evidence="11">Autophagy-related protein 27</fullName>
    </recommendedName>
</protein>
<accession>A0AAU9WYA6</accession>
<gene>
    <name evidence="9" type="ORF">PMEA_00014365</name>
</gene>
<dbReference type="PANTHER" id="PTHR15071:SF0">
    <property type="entry name" value="MANNOSE 6-PHOSPHATE RECEPTOR-LIKE PROTEIN 1"/>
    <property type="match status" value="1"/>
</dbReference>
<organism evidence="9 10">
    <name type="scientific">Pocillopora meandrina</name>
    <dbReference type="NCBI Taxonomy" id="46732"/>
    <lineage>
        <taxon>Eukaryota</taxon>
        <taxon>Metazoa</taxon>
        <taxon>Cnidaria</taxon>
        <taxon>Anthozoa</taxon>
        <taxon>Hexacorallia</taxon>
        <taxon>Scleractinia</taxon>
        <taxon>Astrocoeniina</taxon>
        <taxon>Pocilloporidae</taxon>
        <taxon>Pocillopora</taxon>
    </lineage>
</organism>